<dbReference type="SUPFAM" id="SSF51735">
    <property type="entry name" value="NAD(P)-binding Rossmann-fold domains"/>
    <property type="match status" value="1"/>
</dbReference>
<dbReference type="GO" id="GO:0016491">
    <property type="term" value="F:oxidoreductase activity"/>
    <property type="evidence" value="ECO:0007669"/>
    <property type="project" value="UniProtKB-KW"/>
</dbReference>
<dbReference type="Proteomes" id="UP000309133">
    <property type="component" value="Unassembled WGS sequence"/>
</dbReference>
<dbReference type="InterPro" id="IPR036291">
    <property type="entry name" value="NAD(P)-bd_dom_sf"/>
</dbReference>
<sequence length="301" mass="32115">MGVPILFSGDLYDRSVHSTERGRVVLTGATRGVGLATALQLAALGHPLVLPVRDPDRGAATRALIQEANPSAVVDVLPLDLAALSSVREFAALFADRIGSWDALVNNAGAILVPERTLTIDGFEMHLGVNHLAPYALTGLLLPFAAPGARVVTVSSLAARWGRIQFHDLRWDHGYSPFRAYAASKRAGLLFARRLHAKAQDEGLAITSVATHPGYSVSEERLKSPRTFYERVIGQGYAAGAAANVRAVTDPSLRGGEFLGPGNLLQTAGGAKIVGPPPLRDELEVSGRLWRLSGQLTRIPW</sequence>
<protein>
    <submittedName>
        <fullName evidence="2">SDR family NAD(P)-dependent oxidoreductase</fullName>
    </submittedName>
</protein>
<name>A0A4S4FRM7_9MICO</name>
<evidence type="ECO:0000256" key="1">
    <source>
        <dbReference type="ARBA" id="ARBA00023002"/>
    </source>
</evidence>
<dbReference type="Pfam" id="PF00106">
    <property type="entry name" value="adh_short"/>
    <property type="match status" value="1"/>
</dbReference>
<proteinExistence type="predicted"/>
<evidence type="ECO:0000313" key="3">
    <source>
        <dbReference type="Proteomes" id="UP000309133"/>
    </source>
</evidence>
<dbReference type="InterPro" id="IPR002347">
    <property type="entry name" value="SDR_fam"/>
</dbReference>
<dbReference type="PRINTS" id="PR00081">
    <property type="entry name" value="GDHRDH"/>
</dbReference>
<dbReference type="PANTHER" id="PTHR43157:SF31">
    <property type="entry name" value="PHOSPHATIDYLINOSITOL-GLYCAN BIOSYNTHESIS CLASS F PROTEIN"/>
    <property type="match status" value="1"/>
</dbReference>
<accession>A0A4S4FRM7</accession>
<reference evidence="2 3" key="1">
    <citation type="submission" date="2019-04" db="EMBL/GenBank/DDBJ databases">
        <authorList>
            <person name="Jiang L."/>
        </authorList>
    </citation>
    <scope>NUCLEOTIDE SEQUENCE [LARGE SCALE GENOMIC DNA]</scope>
    <source>
        <strain evidence="2 3">YIM 131853</strain>
    </source>
</reference>
<dbReference type="PANTHER" id="PTHR43157">
    <property type="entry name" value="PHOSPHATIDYLINOSITOL-GLYCAN BIOSYNTHESIS CLASS F PROTEIN-RELATED"/>
    <property type="match status" value="1"/>
</dbReference>
<gene>
    <name evidence="2" type="ORF">E6C64_00840</name>
</gene>
<dbReference type="AlphaFoldDB" id="A0A4S4FRM7"/>
<organism evidence="2 3">
    <name type="scientific">Naasia lichenicola</name>
    <dbReference type="NCBI Taxonomy" id="2565933"/>
    <lineage>
        <taxon>Bacteria</taxon>
        <taxon>Bacillati</taxon>
        <taxon>Actinomycetota</taxon>
        <taxon>Actinomycetes</taxon>
        <taxon>Micrococcales</taxon>
        <taxon>Microbacteriaceae</taxon>
        <taxon>Naasia</taxon>
    </lineage>
</organism>
<evidence type="ECO:0000313" key="2">
    <source>
        <dbReference type="EMBL" id="THG32951.1"/>
    </source>
</evidence>
<comment type="caution">
    <text evidence="2">The sequence shown here is derived from an EMBL/GenBank/DDBJ whole genome shotgun (WGS) entry which is preliminary data.</text>
</comment>
<keyword evidence="1" id="KW-0560">Oxidoreductase</keyword>
<dbReference type="EMBL" id="SSSM01000001">
    <property type="protein sequence ID" value="THG32951.1"/>
    <property type="molecule type" value="Genomic_DNA"/>
</dbReference>
<keyword evidence="3" id="KW-1185">Reference proteome</keyword>
<dbReference type="Gene3D" id="3.40.50.720">
    <property type="entry name" value="NAD(P)-binding Rossmann-like Domain"/>
    <property type="match status" value="1"/>
</dbReference>